<dbReference type="Proteomes" id="UP001057580">
    <property type="component" value="Chromosome"/>
</dbReference>
<evidence type="ECO:0000259" key="5">
    <source>
        <dbReference type="Pfam" id="PF01385"/>
    </source>
</evidence>
<evidence type="ECO:0000313" key="7">
    <source>
        <dbReference type="EMBL" id="UWM52786.1"/>
    </source>
</evidence>
<dbReference type="Pfam" id="PF01385">
    <property type="entry name" value="OrfB_IS605"/>
    <property type="match status" value="1"/>
</dbReference>
<comment type="similarity">
    <text evidence="1">In the C-terminal section; belongs to the transposase 35 family.</text>
</comment>
<sequence>MPGEYLYRTAITRLRVSEEGAERLERLIDAWRVGCAMATDIAWPTIDDPQALQSAAYERVRESSGLKSQHAILVCRQVAKALRSIEARRQRGQQVSKPVFRSPTVTYGQRTMTVFEDGWVSLTTLGERAACQLVLPNDDDGYQQQYLENDSWEPTESTLTRRDGVYYLHLGFRRPAPATESPEHRTVLGVDLGIEHLAVTSTARFFSGRAFAHEQRELLKRERELQQTGTRSAYRTLRCLKARYRRRARDRLHRVANDILDEAVRHDCTTIAFEDLRGIRENDLTVTAVNRWAFRTLVSFVEYRARGRGLTVEYVDPSCTSIACSRVGCDSVDSANRPERGQFRCRECGYEVHADYNAAKNVGLRCVRSGHTSSERTGVGQCALQSGTLGPDGFTGRSSIP</sequence>
<keyword evidence="3" id="KW-0238">DNA-binding</keyword>
<dbReference type="NCBIfam" id="NF040570">
    <property type="entry name" value="guided_TnpB"/>
    <property type="match status" value="1"/>
</dbReference>
<dbReference type="GO" id="GO:0003677">
    <property type="term" value="F:DNA binding"/>
    <property type="evidence" value="ECO:0007669"/>
    <property type="project" value="UniProtKB-KW"/>
</dbReference>
<name>A0A9E7U6V4_9EURY</name>
<dbReference type="EMBL" id="CP104003">
    <property type="protein sequence ID" value="UWM52786.1"/>
    <property type="molecule type" value="Genomic_DNA"/>
</dbReference>
<dbReference type="GeneID" id="74943066"/>
<evidence type="ECO:0000256" key="4">
    <source>
        <dbReference type="ARBA" id="ARBA00023172"/>
    </source>
</evidence>
<gene>
    <name evidence="7" type="ORF">N0B31_11550</name>
</gene>
<evidence type="ECO:0000256" key="2">
    <source>
        <dbReference type="ARBA" id="ARBA00022578"/>
    </source>
</evidence>
<protein>
    <submittedName>
        <fullName evidence="7">Transposase</fullName>
    </submittedName>
</protein>
<dbReference type="InterPro" id="IPR001959">
    <property type="entry name" value="Transposase"/>
</dbReference>
<proteinExistence type="inferred from homology"/>
<evidence type="ECO:0000256" key="3">
    <source>
        <dbReference type="ARBA" id="ARBA00023125"/>
    </source>
</evidence>
<keyword evidence="4" id="KW-0233">DNA recombination</keyword>
<dbReference type="KEGG" id="ssai:N0B31_11550"/>
<dbReference type="RefSeq" id="WP_260591781.1">
    <property type="nucleotide sequence ID" value="NZ_CP104003.1"/>
</dbReference>
<feature type="domain" description="Cas12f1-like TNB" evidence="6">
    <location>
        <begin position="294"/>
        <end position="362"/>
    </location>
</feature>
<evidence type="ECO:0000313" key="8">
    <source>
        <dbReference type="Proteomes" id="UP001057580"/>
    </source>
</evidence>
<dbReference type="GO" id="GO:0032196">
    <property type="term" value="P:transposition"/>
    <property type="evidence" value="ECO:0007669"/>
    <property type="project" value="UniProtKB-KW"/>
</dbReference>
<organism evidence="7 8">
    <name type="scientific">Salinirubellus salinus</name>
    <dbReference type="NCBI Taxonomy" id="1364945"/>
    <lineage>
        <taxon>Archaea</taxon>
        <taxon>Methanobacteriati</taxon>
        <taxon>Methanobacteriota</taxon>
        <taxon>Stenosarchaea group</taxon>
        <taxon>Halobacteria</taxon>
        <taxon>Halobacteriales</taxon>
        <taxon>Natronomonadaceae</taxon>
        <taxon>Salinirubellus</taxon>
    </lineage>
</organism>
<keyword evidence="8" id="KW-1185">Reference proteome</keyword>
<dbReference type="Pfam" id="PF07282">
    <property type="entry name" value="Cas12f1-like_TNB"/>
    <property type="match status" value="1"/>
</dbReference>
<accession>A0A9E7U6V4</accession>
<feature type="domain" description="Probable transposase IS891/IS1136/IS1341" evidence="5">
    <location>
        <begin position="179"/>
        <end position="277"/>
    </location>
</feature>
<dbReference type="NCBIfam" id="TIGR01766">
    <property type="entry name" value="IS200/IS605 family accessory protein TnpB-like domain"/>
    <property type="match status" value="1"/>
</dbReference>
<evidence type="ECO:0000259" key="6">
    <source>
        <dbReference type="Pfam" id="PF07282"/>
    </source>
</evidence>
<keyword evidence="2" id="KW-0815">Transposition</keyword>
<dbReference type="GO" id="GO:0006310">
    <property type="term" value="P:DNA recombination"/>
    <property type="evidence" value="ECO:0007669"/>
    <property type="project" value="UniProtKB-KW"/>
</dbReference>
<dbReference type="AlphaFoldDB" id="A0A9E7U6V4"/>
<dbReference type="InterPro" id="IPR010095">
    <property type="entry name" value="Cas12f1-like_TNB"/>
</dbReference>
<evidence type="ECO:0000256" key="1">
    <source>
        <dbReference type="ARBA" id="ARBA00008761"/>
    </source>
</evidence>
<reference evidence="7" key="1">
    <citation type="submission" date="2022-09" db="EMBL/GenBank/DDBJ databases">
        <title>Diverse halophilic archaea isolated from saline environments.</title>
        <authorList>
            <person name="Cui H.-L."/>
        </authorList>
    </citation>
    <scope>NUCLEOTIDE SEQUENCE</scope>
    <source>
        <strain evidence="7">ZS-35-S2</strain>
    </source>
</reference>